<dbReference type="Pfam" id="PF03374">
    <property type="entry name" value="ANT"/>
    <property type="match status" value="1"/>
</dbReference>
<gene>
    <name evidence="2" type="ORF">ERJ77_01685</name>
</gene>
<keyword evidence="2" id="KW-0238">DNA-binding</keyword>
<evidence type="ECO:0000313" key="2">
    <source>
        <dbReference type="EMBL" id="MBF4433225.1"/>
    </source>
</evidence>
<feature type="domain" description="Antirepressor protein C-terminal" evidence="1">
    <location>
        <begin position="120"/>
        <end position="222"/>
    </location>
</feature>
<comment type="caution">
    <text evidence="2">The sequence shown here is derived from an EMBL/GenBank/DDBJ whole genome shotgun (WGS) entry which is preliminary data.</text>
</comment>
<dbReference type="InterPro" id="IPR014054">
    <property type="entry name" value="Phage_regulatory_Rha"/>
</dbReference>
<accession>A0AAW4B5S6</accession>
<dbReference type="InterPro" id="IPR005039">
    <property type="entry name" value="Ant_C"/>
</dbReference>
<dbReference type="Pfam" id="PF09669">
    <property type="entry name" value="Phage_pRha"/>
    <property type="match status" value="1"/>
</dbReference>
<reference evidence="2" key="1">
    <citation type="journal article" date="2021" name="PeerJ">
        <title>Analysis of 44 Vibrio anguillarum genomes reveals high genetic diversity.</title>
        <authorList>
            <person name="Hansen M.J."/>
            <person name="Dalsgaard I."/>
        </authorList>
    </citation>
    <scope>NUCLEOTIDE SEQUENCE</scope>
    <source>
        <strain evidence="2">850617-1/1</strain>
    </source>
</reference>
<evidence type="ECO:0000313" key="3">
    <source>
        <dbReference type="Proteomes" id="UP000786185"/>
    </source>
</evidence>
<dbReference type="AlphaFoldDB" id="A0AAW4B5S6"/>
<protein>
    <submittedName>
        <fullName evidence="2">DNA-binding protein</fullName>
    </submittedName>
</protein>
<name>A0AAW4B5S6_VIBAN</name>
<dbReference type="EMBL" id="SCLC01000001">
    <property type="protein sequence ID" value="MBF4433225.1"/>
    <property type="molecule type" value="Genomic_DNA"/>
</dbReference>
<dbReference type="GO" id="GO:0003677">
    <property type="term" value="F:DNA binding"/>
    <property type="evidence" value="ECO:0007669"/>
    <property type="project" value="UniProtKB-KW"/>
</dbReference>
<evidence type="ECO:0000259" key="1">
    <source>
        <dbReference type="Pfam" id="PF03374"/>
    </source>
</evidence>
<dbReference type="Proteomes" id="UP000786185">
    <property type="component" value="Unassembled WGS sequence"/>
</dbReference>
<organism evidence="2 3">
    <name type="scientific">Vibrio anguillarum</name>
    <name type="common">Listonella anguillarum</name>
    <dbReference type="NCBI Taxonomy" id="55601"/>
    <lineage>
        <taxon>Bacteria</taxon>
        <taxon>Pseudomonadati</taxon>
        <taxon>Pseudomonadota</taxon>
        <taxon>Gammaproteobacteria</taxon>
        <taxon>Vibrionales</taxon>
        <taxon>Vibrionaceae</taxon>
        <taxon>Vibrio</taxon>
    </lineage>
</organism>
<proteinExistence type="predicted"/>
<sequence>MFELSTQKITTMSSREIADLTQSRHDNVKRSMERMSSNCVISFTPMEEPTIGGGKTTTVYHVNKRDSYVVVAQLSPEFTAALVDRWQELESANQFRIPQTLPEALQLAADLAKQNEEVTKQLAIAAPKVEFAEAIASTKRGVLLGQFAKVIGIGPITIFKILRELKILISEGQSFNLPYQNYIDSGYFTVTQRPFVANDENRIANTTVITGKGEIWLRKKLLDKGYLRVVAK</sequence>